<feature type="domain" description="Phosphoribosyltransferase" evidence="6">
    <location>
        <begin position="111"/>
        <end position="263"/>
    </location>
</feature>
<dbReference type="GO" id="GO:0045892">
    <property type="term" value="P:negative regulation of DNA-templated transcription"/>
    <property type="evidence" value="ECO:0007669"/>
    <property type="project" value="InterPro"/>
</dbReference>
<dbReference type="SUPFAM" id="SSF46785">
    <property type="entry name" value="Winged helix' DNA-binding domain"/>
    <property type="match status" value="1"/>
</dbReference>
<feature type="domain" description="Bacterial purine repressor N-terminal" evidence="7">
    <location>
        <begin position="4"/>
        <end position="73"/>
    </location>
</feature>
<comment type="similarity">
    <text evidence="5">Belongs to the purine/pyrimidine phosphoribosyltransferase family. PurR subfamily.</text>
</comment>
<evidence type="ECO:0000313" key="9">
    <source>
        <dbReference type="Proteomes" id="UP000295280"/>
    </source>
</evidence>
<keyword evidence="9" id="KW-1185">Reference proteome</keyword>
<keyword evidence="3" id="KW-0238">DNA-binding</keyword>
<proteinExistence type="inferred from homology"/>
<dbReference type="PANTHER" id="PTHR43864">
    <property type="entry name" value="HYPOXANTHINE/GUANINE PHOSPHORIBOSYLTRANSFERASE"/>
    <property type="match status" value="1"/>
</dbReference>
<accession>A0A9Q8CG32</accession>
<dbReference type="CDD" id="cd06223">
    <property type="entry name" value="PRTases_typeI"/>
    <property type="match status" value="1"/>
</dbReference>
<keyword evidence="4" id="KW-0804">Transcription</keyword>
<evidence type="ECO:0000256" key="3">
    <source>
        <dbReference type="ARBA" id="ARBA00023125"/>
    </source>
</evidence>
<dbReference type="EMBL" id="SCWD01000008">
    <property type="protein sequence ID" value="TDL95282.1"/>
    <property type="molecule type" value="Genomic_DNA"/>
</dbReference>
<evidence type="ECO:0000313" key="8">
    <source>
        <dbReference type="EMBL" id="TDL95282.1"/>
    </source>
</evidence>
<dbReference type="Proteomes" id="UP000295280">
    <property type="component" value="Unassembled WGS sequence"/>
</dbReference>
<dbReference type="Gene3D" id="3.40.50.2020">
    <property type="match status" value="1"/>
</dbReference>
<dbReference type="RefSeq" id="WP_133418483.1">
    <property type="nucleotide sequence ID" value="NZ_SCWD01000008.1"/>
</dbReference>
<gene>
    <name evidence="8" type="primary">purR</name>
    <name evidence="8" type="ORF">ERX40_10680</name>
</gene>
<evidence type="ECO:0000259" key="7">
    <source>
        <dbReference type="Pfam" id="PF09182"/>
    </source>
</evidence>
<dbReference type="InterPro" id="IPR015265">
    <property type="entry name" value="PuR_N"/>
</dbReference>
<name>A0A9Q8CG32_9STAP</name>
<dbReference type="Pfam" id="PF09182">
    <property type="entry name" value="PuR_N"/>
    <property type="match status" value="1"/>
</dbReference>
<evidence type="ECO:0000259" key="6">
    <source>
        <dbReference type="Pfam" id="PF00156"/>
    </source>
</evidence>
<dbReference type="InterPro" id="IPR036390">
    <property type="entry name" value="WH_DNA-bd_sf"/>
</dbReference>
<dbReference type="SUPFAM" id="SSF53271">
    <property type="entry name" value="PRTase-like"/>
    <property type="match status" value="1"/>
</dbReference>
<dbReference type="OrthoDB" id="4213751at2"/>
<dbReference type="GO" id="GO:0045982">
    <property type="term" value="P:negative regulation of purine nucleobase metabolic process"/>
    <property type="evidence" value="ECO:0007669"/>
    <property type="project" value="InterPro"/>
</dbReference>
<protein>
    <submittedName>
        <fullName evidence="8">Pur operon repressor</fullName>
    </submittedName>
</protein>
<dbReference type="InterPro" id="IPR029057">
    <property type="entry name" value="PRTase-like"/>
</dbReference>
<keyword evidence="2" id="KW-0805">Transcription regulation</keyword>
<organism evidence="8 9">
    <name type="scientific">Macrococcus carouselicus</name>
    <dbReference type="NCBI Taxonomy" id="69969"/>
    <lineage>
        <taxon>Bacteria</taxon>
        <taxon>Bacillati</taxon>
        <taxon>Bacillota</taxon>
        <taxon>Bacilli</taxon>
        <taxon>Bacillales</taxon>
        <taxon>Staphylococcaceae</taxon>
        <taxon>Macrococcus</taxon>
    </lineage>
</organism>
<dbReference type="Pfam" id="PF00156">
    <property type="entry name" value="Pribosyltran"/>
    <property type="match status" value="1"/>
</dbReference>
<dbReference type="Gene3D" id="1.10.10.10">
    <property type="entry name" value="Winged helix-like DNA-binding domain superfamily/Winged helix DNA-binding domain"/>
    <property type="match status" value="1"/>
</dbReference>
<dbReference type="GO" id="GO:0003677">
    <property type="term" value="F:DNA binding"/>
    <property type="evidence" value="ECO:0007669"/>
    <property type="project" value="UniProtKB-KW"/>
</dbReference>
<comment type="subunit">
    <text evidence="1">Homodimer.</text>
</comment>
<sequence>MKFKRSERIVFMTSYLLRHPNELVPLTFFVQKFGQAKSSISEDIQIIKETFDKEKIGIITTTAGASGGVTFRPKMYKEEAAILIDQLIDMLEQSDRLLPGGYLFMSDMVGNPRLLGQVGELIATLYMDKEIDAVVTIATKGISLANAVAHTMNLPVVVIRKDNKVTEGSTVSINYVSGSSRKIETMVLSKRTLPEGANVLIVDDFMRAGGSINGVMNLMSEFKAKVAGVSVLVESKEVKNRLIEDYTSLVKLSDVDEYNQSFTVEKGNCLNHFK</sequence>
<dbReference type="NCBIfam" id="TIGR01743">
    <property type="entry name" value="purR_Bsub"/>
    <property type="match status" value="1"/>
</dbReference>
<evidence type="ECO:0000256" key="2">
    <source>
        <dbReference type="ARBA" id="ARBA00023015"/>
    </source>
</evidence>
<dbReference type="PANTHER" id="PTHR43864:SF2">
    <property type="entry name" value="PUR OPERON REPRESSOR"/>
    <property type="match status" value="1"/>
</dbReference>
<evidence type="ECO:0000256" key="1">
    <source>
        <dbReference type="ARBA" id="ARBA00011738"/>
    </source>
</evidence>
<evidence type="ECO:0000256" key="4">
    <source>
        <dbReference type="ARBA" id="ARBA00023163"/>
    </source>
</evidence>
<dbReference type="AlphaFoldDB" id="A0A9Q8CG32"/>
<reference evidence="8 9" key="1">
    <citation type="submission" date="2019-01" db="EMBL/GenBank/DDBJ databases">
        <title>Draft genome sequences of the type strains of six Macrococcus species.</title>
        <authorList>
            <person name="Mazhar S."/>
            <person name="Altermann E."/>
            <person name="Hill C."/>
            <person name="Mcauliffe O."/>
        </authorList>
    </citation>
    <scope>NUCLEOTIDE SEQUENCE [LARGE SCALE GENOMIC DNA]</scope>
    <source>
        <strain evidence="8 9">ATCC 51828</strain>
    </source>
</reference>
<dbReference type="InterPro" id="IPR010078">
    <property type="entry name" value="PurR_Bsub"/>
</dbReference>
<evidence type="ECO:0000256" key="5">
    <source>
        <dbReference type="ARBA" id="ARBA00049656"/>
    </source>
</evidence>
<dbReference type="InterPro" id="IPR000836">
    <property type="entry name" value="PRTase_dom"/>
</dbReference>
<dbReference type="InterPro" id="IPR036388">
    <property type="entry name" value="WH-like_DNA-bd_sf"/>
</dbReference>
<comment type="caution">
    <text evidence="8">The sequence shown here is derived from an EMBL/GenBank/DDBJ whole genome shotgun (WGS) entry which is preliminary data.</text>
</comment>
<dbReference type="InterPro" id="IPR050118">
    <property type="entry name" value="Pur/Pyrimidine_PRTase"/>
</dbReference>